<feature type="active site" description="Charge relay system" evidence="9 10">
    <location>
        <position position="146"/>
    </location>
</feature>
<evidence type="ECO:0000259" key="13">
    <source>
        <dbReference type="Pfam" id="PF02225"/>
    </source>
</evidence>
<feature type="active site" description="Charge relay system" evidence="9 10">
    <location>
        <position position="204"/>
    </location>
</feature>
<evidence type="ECO:0000256" key="2">
    <source>
        <dbReference type="ARBA" id="ARBA00011073"/>
    </source>
</evidence>
<dbReference type="SUPFAM" id="SSF52025">
    <property type="entry name" value="PA domain"/>
    <property type="match status" value="1"/>
</dbReference>
<dbReference type="GO" id="GO:0006508">
    <property type="term" value="P:proteolysis"/>
    <property type="evidence" value="ECO:0007669"/>
    <property type="project" value="UniProtKB-KW"/>
</dbReference>
<feature type="active site" description="Charge relay system" evidence="9 10">
    <location>
        <position position="529"/>
    </location>
</feature>
<dbReference type="Pfam" id="PF02225">
    <property type="entry name" value="PA"/>
    <property type="match status" value="1"/>
</dbReference>
<dbReference type="CDD" id="cd04852">
    <property type="entry name" value="Peptidases_S8_3"/>
    <property type="match status" value="1"/>
</dbReference>
<sequence length="744" mass="78945">MACNMFLLAAICIFTYHLGISANSSFETYIVHLDLPAEFGQLLSEDLEPWYDSFLPSETAAELNGNNPSSSRIVHAYRNVITGFAAKLSPDEVKEMEKKRGFLYARPQRKYGFHTTHSPNFLGLHQFVGSWPGSNYGEGVIIGMIDSGITPAHPSFDDEGMPPPPAKWKGKCELNGTLSCNNKLIGARNFASELPGPPVDDFGHGTHTASTSAGNFVSGANVFGQANGTASGIAPLAHLAIYKVGSLGSLLESDILAGMDAAIEDGVDVISLSIGGPSTPFYEDSIAIGAFSAIEKGIFVSCSAGNGGPDDSSLSNEAPWILTVGASTIDRKIKATAFVGYKEAYDGESLYQPKGSSKLLPLVYGGNDTIGAWCDDSGFLADVDVKGKVVLCEMGGDIGPVEQGQVVKDAGGAAMILMNDEIDGYFTIPLPHVLPATLVSHDAGVKIKAYINSSSTTPIAAISFGGTVIGDKNAPTVTSFSSRGPNSASPGILKPDIIGPGASILAAWPLSIDNYTNEKATFNMISGTSMSCPHLSGVAALIKSAHPDWSPAMIKSAIMTSSTQINLGNNPILDEQHLPADVFAIGAGHVNPPMALDPGLVYDISTDDYILYLCFLYTEQQVATIVHKKINCNGPKYTGVPEAQLNYPSFSVVLGYTGYIYSRTVTNVGEAESTYYARVESVPGVNVTVEPTVLSFTEVKQQSTYKVYFSRQEFTTNGSYVQGSIAWISTKHVVRIPISVKLVL</sequence>
<dbReference type="EMBL" id="KI631306">
    <property type="protein sequence ID" value="EYU28957.1"/>
    <property type="molecule type" value="Genomic_DNA"/>
</dbReference>
<dbReference type="InterPro" id="IPR000209">
    <property type="entry name" value="Peptidase_S8/S53_dom"/>
</dbReference>
<dbReference type="InterPro" id="IPR045051">
    <property type="entry name" value="SBT"/>
</dbReference>
<proteinExistence type="inferred from homology"/>
<feature type="signal peptide" evidence="11">
    <location>
        <begin position="1"/>
        <end position="22"/>
    </location>
</feature>
<evidence type="ECO:0000259" key="15">
    <source>
        <dbReference type="Pfam" id="PF17766"/>
    </source>
</evidence>
<dbReference type="Proteomes" id="UP000030748">
    <property type="component" value="Unassembled WGS sequence"/>
</dbReference>
<dbReference type="Gene3D" id="2.60.40.2310">
    <property type="match status" value="1"/>
</dbReference>
<dbReference type="InterPro" id="IPR015500">
    <property type="entry name" value="Peptidase_S8_subtilisin-rel"/>
</dbReference>
<gene>
    <name evidence="16" type="ORF">MIMGU_mgv1a020114mg</name>
</gene>
<evidence type="ECO:0000256" key="3">
    <source>
        <dbReference type="ARBA" id="ARBA00022525"/>
    </source>
</evidence>
<dbReference type="InterPro" id="IPR010259">
    <property type="entry name" value="S8pro/Inhibitor_I9"/>
</dbReference>
<dbReference type="Gene3D" id="3.50.30.30">
    <property type="match status" value="1"/>
</dbReference>
<dbReference type="InterPro" id="IPR036852">
    <property type="entry name" value="Peptidase_S8/S53_dom_sf"/>
</dbReference>
<comment type="subcellular location">
    <subcellularLocation>
        <location evidence="1">Secreted</location>
    </subcellularLocation>
</comment>
<evidence type="ECO:0008006" key="18">
    <source>
        <dbReference type="Google" id="ProtNLM"/>
    </source>
</evidence>
<evidence type="ECO:0000313" key="17">
    <source>
        <dbReference type="Proteomes" id="UP000030748"/>
    </source>
</evidence>
<dbReference type="Pfam" id="PF00082">
    <property type="entry name" value="Peptidase_S8"/>
    <property type="match status" value="1"/>
</dbReference>
<keyword evidence="17" id="KW-1185">Reference proteome</keyword>
<dbReference type="Gene3D" id="3.40.50.200">
    <property type="entry name" value="Peptidase S8/S53 domain"/>
    <property type="match status" value="1"/>
</dbReference>
<organism evidence="16 17">
    <name type="scientific">Erythranthe guttata</name>
    <name type="common">Yellow monkey flower</name>
    <name type="synonym">Mimulus guttatus</name>
    <dbReference type="NCBI Taxonomy" id="4155"/>
    <lineage>
        <taxon>Eukaryota</taxon>
        <taxon>Viridiplantae</taxon>
        <taxon>Streptophyta</taxon>
        <taxon>Embryophyta</taxon>
        <taxon>Tracheophyta</taxon>
        <taxon>Spermatophyta</taxon>
        <taxon>Magnoliopsida</taxon>
        <taxon>eudicotyledons</taxon>
        <taxon>Gunneridae</taxon>
        <taxon>Pentapetalae</taxon>
        <taxon>asterids</taxon>
        <taxon>lamiids</taxon>
        <taxon>Lamiales</taxon>
        <taxon>Phrymaceae</taxon>
        <taxon>Erythranthe</taxon>
    </lineage>
</organism>
<feature type="domain" description="PA" evidence="13">
    <location>
        <begin position="361"/>
        <end position="446"/>
    </location>
</feature>
<dbReference type="PRINTS" id="PR00723">
    <property type="entry name" value="SUBTILISIN"/>
</dbReference>
<dbReference type="PROSITE" id="PS00136">
    <property type="entry name" value="SUBTILASE_ASP"/>
    <property type="match status" value="1"/>
</dbReference>
<dbReference type="AlphaFoldDB" id="A0A022QJU6"/>
<evidence type="ECO:0000256" key="9">
    <source>
        <dbReference type="PIRSR" id="PIRSR615500-1"/>
    </source>
</evidence>
<evidence type="ECO:0000256" key="4">
    <source>
        <dbReference type="ARBA" id="ARBA00022670"/>
    </source>
</evidence>
<dbReference type="InterPro" id="IPR023827">
    <property type="entry name" value="Peptidase_S8_Asp-AS"/>
</dbReference>
<name>A0A022QJU6_ERYGU</name>
<evidence type="ECO:0000256" key="10">
    <source>
        <dbReference type="PROSITE-ProRule" id="PRU01240"/>
    </source>
</evidence>
<keyword evidence="4 10" id="KW-0645">Protease</keyword>
<evidence type="ECO:0000256" key="7">
    <source>
        <dbReference type="ARBA" id="ARBA00022825"/>
    </source>
</evidence>
<dbReference type="InterPro" id="IPR034197">
    <property type="entry name" value="Peptidases_S8_3"/>
</dbReference>
<dbReference type="PROSITE" id="PS51892">
    <property type="entry name" value="SUBTILASE"/>
    <property type="match status" value="1"/>
</dbReference>
<evidence type="ECO:0000256" key="6">
    <source>
        <dbReference type="ARBA" id="ARBA00022801"/>
    </source>
</evidence>
<feature type="chain" id="PRO_5001507316" description="Peptidase S8/S53 domain-containing protein" evidence="11">
    <location>
        <begin position="23"/>
        <end position="744"/>
    </location>
</feature>
<dbReference type="PANTHER" id="PTHR10795">
    <property type="entry name" value="PROPROTEIN CONVERTASE SUBTILISIN/KEXIN"/>
    <property type="match status" value="1"/>
</dbReference>
<dbReference type="GO" id="GO:0005576">
    <property type="term" value="C:extracellular region"/>
    <property type="evidence" value="ECO:0000318"/>
    <property type="project" value="GO_Central"/>
</dbReference>
<dbReference type="Pfam" id="PF17766">
    <property type="entry name" value="fn3_6"/>
    <property type="match status" value="1"/>
</dbReference>
<dbReference type="SUPFAM" id="SSF52743">
    <property type="entry name" value="Subtilisin-like"/>
    <property type="match status" value="1"/>
</dbReference>
<feature type="domain" description="Subtilisin-like protease fibronectin type-III" evidence="15">
    <location>
        <begin position="644"/>
        <end position="740"/>
    </location>
</feature>
<protein>
    <recommendedName>
        <fullName evidence="18">Peptidase S8/S53 domain-containing protein</fullName>
    </recommendedName>
</protein>
<evidence type="ECO:0000259" key="12">
    <source>
        <dbReference type="Pfam" id="PF00082"/>
    </source>
</evidence>
<evidence type="ECO:0000256" key="11">
    <source>
        <dbReference type="SAM" id="SignalP"/>
    </source>
</evidence>
<feature type="domain" description="Inhibitor I9" evidence="14">
    <location>
        <begin position="28"/>
        <end position="112"/>
    </location>
</feature>
<reference evidence="16 17" key="1">
    <citation type="journal article" date="2013" name="Proc. Natl. Acad. Sci. U.S.A.">
        <title>Fine-scale variation in meiotic recombination in Mimulus inferred from population shotgun sequencing.</title>
        <authorList>
            <person name="Hellsten U."/>
            <person name="Wright K.M."/>
            <person name="Jenkins J."/>
            <person name="Shu S."/>
            <person name="Yuan Y."/>
            <person name="Wessler S.R."/>
            <person name="Schmutz J."/>
            <person name="Willis J.H."/>
            <person name="Rokhsar D.S."/>
        </authorList>
    </citation>
    <scope>NUCLEOTIDE SEQUENCE [LARGE SCALE GENOMIC DNA]</scope>
    <source>
        <strain evidence="17">cv. DUN x IM62</strain>
    </source>
</reference>
<dbReference type="InterPro" id="IPR041469">
    <property type="entry name" value="Subtilisin-like_FN3"/>
</dbReference>
<keyword evidence="5 11" id="KW-0732">Signal</keyword>
<dbReference type="CDD" id="cd02120">
    <property type="entry name" value="PA_subtilisin_like"/>
    <property type="match status" value="1"/>
</dbReference>
<evidence type="ECO:0000259" key="14">
    <source>
        <dbReference type="Pfam" id="PF05922"/>
    </source>
</evidence>
<evidence type="ECO:0000313" key="16">
    <source>
        <dbReference type="EMBL" id="EYU28957.1"/>
    </source>
</evidence>
<dbReference type="GO" id="GO:0004252">
    <property type="term" value="F:serine-type endopeptidase activity"/>
    <property type="evidence" value="ECO:0000318"/>
    <property type="project" value="GO_Central"/>
</dbReference>
<evidence type="ECO:0000256" key="1">
    <source>
        <dbReference type="ARBA" id="ARBA00004613"/>
    </source>
</evidence>
<dbReference type="Gene3D" id="3.30.70.80">
    <property type="entry name" value="Peptidase S8 propeptide/proteinase inhibitor I9"/>
    <property type="match status" value="1"/>
</dbReference>
<dbReference type="InterPro" id="IPR046450">
    <property type="entry name" value="PA_dom_sf"/>
</dbReference>
<keyword evidence="3" id="KW-0964">Secreted</keyword>
<evidence type="ECO:0000256" key="5">
    <source>
        <dbReference type="ARBA" id="ARBA00022729"/>
    </source>
</evidence>
<comment type="similarity">
    <text evidence="2 10">Belongs to the peptidase S8 family.</text>
</comment>
<dbReference type="eggNOG" id="ENOG502QPQR">
    <property type="taxonomic scope" value="Eukaryota"/>
</dbReference>
<keyword evidence="7 10" id="KW-0720">Serine protease</keyword>
<dbReference type="InterPro" id="IPR003137">
    <property type="entry name" value="PA_domain"/>
</dbReference>
<feature type="domain" description="Peptidase S8/S53" evidence="12">
    <location>
        <begin position="137"/>
        <end position="564"/>
    </location>
</feature>
<evidence type="ECO:0000256" key="8">
    <source>
        <dbReference type="ARBA" id="ARBA00023180"/>
    </source>
</evidence>
<dbReference type="Pfam" id="PF05922">
    <property type="entry name" value="Inhibitor_I9"/>
    <property type="match status" value="1"/>
</dbReference>
<accession>A0A022QJU6</accession>
<keyword evidence="6 10" id="KW-0378">Hydrolase</keyword>
<dbReference type="InterPro" id="IPR037045">
    <property type="entry name" value="S8pro/Inhibitor_I9_sf"/>
</dbReference>
<keyword evidence="8" id="KW-0325">Glycoprotein</keyword>